<feature type="compositionally biased region" description="Low complexity" evidence="9">
    <location>
        <begin position="1"/>
        <end position="23"/>
    </location>
</feature>
<feature type="transmembrane region" description="Helical" evidence="10">
    <location>
        <begin position="359"/>
        <end position="380"/>
    </location>
</feature>
<dbReference type="Proteomes" id="UP000193040">
    <property type="component" value="Unassembled WGS sequence"/>
</dbReference>
<evidence type="ECO:0000256" key="1">
    <source>
        <dbReference type="ARBA" id="ARBA00004651"/>
    </source>
</evidence>
<feature type="region of interest" description="Disordered" evidence="9">
    <location>
        <begin position="1"/>
        <end position="26"/>
    </location>
</feature>
<dbReference type="InterPro" id="IPR004841">
    <property type="entry name" value="AA-permease/SLC12A_dom"/>
</dbReference>
<feature type="transmembrane region" description="Helical" evidence="10">
    <location>
        <begin position="153"/>
        <end position="174"/>
    </location>
</feature>
<keyword evidence="5 10" id="KW-0812">Transmembrane</keyword>
<sequence length="512" mass="54179">MRAVSRPAAPASPGPGSRSSEGANSGDLNEDAGYHKGLKPRQLQMIAIGGAIGTGLFLGAGGRLVKAGPGLFLVYGVCGIFVFLMLRALGELVLHRPSSGSFVSYAREFFGERAAFIVGWMYFLNWAMTSIVDTTAIATYLHHWTAFGAVPQWLLALIALVVVLSMNLISVEWFGELEFWAALIKVFALVAFLIVGIVFVAGRFKIDGHDTGPGVWDGNGGLFPSGALPLLVVASGVVFAYAAVELVGTAAGETAEPEKIMPRAINSVIVRIAVFYVGSVALLAVLLPYTAYKAGESPFVTFFSKIGFHGAGDLMNIVVLTAALSSLNAGLYSTGRVMHSLAVSGSGPKFAAHMTKNGVPYGGIAMTAVICLFGIGLNAFNPGEAFEIVLNIAALGIIASWATIVLCQLRFVKLTKAGVLKRPQFRMPFTPYSGYLTLAFLVAILVLMAFDEPIGTWTVASLIVIVPALLGGWFVVRSRVLAAARERIGHTGPYPTVANPPTRRPLPEKGSQ</sequence>
<dbReference type="GO" id="GO:0005886">
    <property type="term" value="C:plasma membrane"/>
    <property type="evidence" value="ECO:0007669"/>
    <property type="project" value="UniProtKB-SubCell"/>
</dbReference>
<feature type="transmembrane region" description="Helical" evidence="10">
    <location>
        <begin position="268"/>
        <end position="291"/>
    </location>
</feature>
<feature type="transmembrane region" description="Helical" evidence="10">
    <location>
        <begin position="311"/>
        <end position="331"/>
    </location>
</feature>
<dbReference type="PIRSF" id="PIRSF006060">
    <property type="entry name" value="AA_transporter"/>
    <property type="match status" value="1"/>
</dbReference>
<comment type="caution">
    <text evidence="12">The sequence shown here is derived from an EMBL/GenBank/DDBJ whole genome shotgun (WGS) entry which is preliminary data.</text>
</comment>
<proteinExistence type="inferred from homology"/>
<dbReference type="Pfam" id="PF00324">
    <property type="entry name" value="AA_permease"/>
    <property type="match status" value="1"/>
</dbReference>
<dbReference type="InterPro" id="IPR004840">
    <property type="entry name" value="Amino_acid_permease_CS"/>
</dbReference>
<evidence type="ECO:0000256" key="4">
    <source>
        <dbReference type="ARBA" id="ARBA00022475"/>
    </source>
</evidence>
<evidence type="ECO:0000259" key="11">
    <source>
        <dbReference type="Pfam" id="PF00324"/>
    </source>
</evidence>
<evidence type="ECO:0000313" key="13">
    <source>
        <dbReference type="Proteomes" id="UP000193040"/>
    </source>
</evidence>
<evidence type="ECO:0000256" key="9">
    <source>
        <dbReference type="SAM" id="MobiDB-lite"/>
    </source>
</evidence>
<evidence type="ECO:0000256" key="2">
    <source>
        <dbReference type="ARBA" id="ARBA00008583"/>
    </source>
</evidence>
<feature type="region of interest" description="Disordered" evidence="9">
    <location>
        <begin position="492"/>
        <end position="512"/>
    </location>
</feature>
<dbReference type="AlphaFoldDB" id="A0A1X0YHU2"/>
<dbReference type="GO" id="GO:0006865">
    <property type="term" value="P:amino acid transport"/>
    <property type="evidence" value="ECO:0007669"/>
    <property type="project" value="UniProtKB-KW"/>
</dbReference>
<feature type="transmembrane region" description="Helical" evidence="10">
    <location>
        <begin position="45"/>
        <end position="65"/>
    </location>
</feature>
<name>A0A1X0YHU2_MYCSI</name>
<feature type="transmembrane region" description="Helical" evidence="10">
    <location>
        <begin position="392"/>
        <end position="412"/>
    </location>
</feature>
<evidence type="ECO:0000256" key="10">
    <source>
        <dbReference type="SAM" id="Phobius"/>
    </source>
</evidence>
<organism evidence="12 13">
    <name type="scientific">Mycobacterium simiae</name>
    <name type="common">Mycobacterium habana</name>
    <dbReference type="NCBI Taxonomy" id="1784"/>
    <lineage>
        <taxon>Bacteria</taxon>
        <taxon>Bacillati</taxon>
        <taxon>Actinomycetota</taxon>
        <taxon>Actinomycetes</taxon>
        <taxon>Mycobacteriales</taxon>
        <taxon>Mycobacteriaceae</taxon>
        <taxon>Mycobacterium</taxon>
        <taxon>Mycobacterium simiae complex</taxon>
    </lineage>
</organism>
<keyword evidence="7 10" id="KW-1133">Transmembrane helix</keyword>
<dbReference type="FunFam" id="1.20.1740.10:FF:000001">
    <property type="entry name" value="Amino acid permease"/>
    <property type="match status" value="1"/>
</dbReference>
<dbReference type="GO" id="GO:0055085">
    <property type="term" value="P:transmembrane transport"/>
    <property type="evidence" value="ECO:0007669"/>
    <property type="project" value="InterPro"/>
</dbReference>
<keyword evidence="6" id="KW-0029">Amino-acid transport</keyword>
<dbReference type="EMBL" id="MZZM01000001">
    <property type="protein sequence ID" value="ORJ64937.1"/>
    <property type="molecule type" value="Genomic_DNA"/>
</dbReference>
<keyword evidence="8 10" id="KW-0472">Membrane</keyword>
<evidence type="ECO:0000313" key="12">
    <source>
        <dbReference type="EMBL" id="ORJ64937.1"/>
    </source>
</evidence>
<feature type="transmembrane region" description="Helical" evidence="10">
    <location>
        <begin position="186"/>
        <end position="206"/>
    </location>
</feature>
<evidence type="ECO:0000256" key="6">
    <source>
        <dbReference type="ARBA" id="ARBA00022970"/>
    </source>
</evidence>
<evidence type="ECO:0000256" key="5">
    <source>
        <dbReference type="ARBA" id="ARBA00022692"/>
    </source>
</evidence>
<keyword evidence="3" id="KW-0813">Transport</keyword>
<feature type="transmembrane region" description="Helical" evidence="10">
    <location>
        <begin position="71"/>
        <end position="94"/>
    </location>
</feature>
<feature type="domain" description="Amino acid permease/ SLC12A" evidence="11">
    <location>
        <begin position="43"/>
        <end position="476"/>
    </location>
</feature>
<dbReference type="PANTHER" id="PTHR43495:SF1">
    <property type="entry name" value="L-ASPARAGINE PERMEASE"/>
    <property type="match status" value="1"/>
</dbReference>
<reference evidence="12 13" key="1">
    <citation type="submission" date="2017-03" db="EMBL/GenBank/DDBJ databases">
        <title>Genomic insights into Mycobacterium simiae human colonization.</title>
        <authorList>
            <person name="Steffani J.L."/>
            <person name="Brunck M.E."/>
            <person name="Cruz E."/>
            <person name="Montiel R."/>
            <person name="Barona F."/>
        </authorList>
    </citation>
    <scope>NUCLEOTIDE SEQUENCE [LARGE SCALE GENOMIC DNA]</scope>
    <source>
        <strain evidence="12 13">MsiGto</strain>
    </source>
</reference>
<evidence type="ECO:0000256" key="3">
    <source>
        <dbReference type="ARBA" id="ARBA00022448"/>
    </source>
</evidence>
<feature type="transmembrane region" description="Helical" evidence="10">
    <location>
        <begin position="115"/>
        <end position="141"/>
    </location>
</feature>
<dbReference type="PANTHER" id="PTHR43495">
    <property type="entry name" value="GABA PERMEASE"/>
    <property type="match status" value="1"/>
</dbReference>
<comment type="subcellular location">
    <subcellularLocation>
        <location evidence="1">Cell membrane</location>
        <topology evidence="1">Multi-pass membrane protein</topology>
    </subcellularLocation>
</comment>
<keyword evidence="13" id="KW-1185">Reference proteome</keyword>
<evidence type="ECO:0000256" key="7">
    <source>
        <dbReference type="ARBA" id="ARBA00022989"/>
    </source>
</evidence>
<gene>
    <name evidence="12" type="ORF">B5M45_00920</name>
</gene>
<feature type="transmembrane region" description="Helical" evidence="10">
    <location>
        <begin position="456"/>
        <end position="476"/>
    </location>
</feature>
<feature type="transmembrane region" description="Helical" evidence="10">
    <location>
        <begin position="226"/>
        <end position="247"/>
    </location>
</feature>
<accession>A0A1X0YHU2</accession>
<dbReference type="PROSITE" id="PS00218">
    <property type="entry name" value="AMINO_ACID_PERMEASE_1"/>
    <property type="match status" value="1"/>
</dbReference>
<evidence type="ECO:0000256" key="8">
    <source>
        <dbReference type="ARBA" id="ARBA00023136"/>
    </source>
</evidence>
<feature type="transmembrane region" description="Helical" evidence="10">
    <location>
        <begin position="432"/>
        <end position="450"/>
    </location>
</feature>
<protein>
    <submittedName>
        <fullName evidence="12">L-asparagine permease</fullName>
    </submittedName>
</protein>
<comment type="similarity">
    <text evidence="2">Belongs to the amino acid-polyamine-organocation (APC) superfamily. Amino acid transporter (AAT) (TC 2.A.3.1) family.</text>
</comment>
<keyword evidence="4" id="KW-1003">Cell membrane</keyword>
<dbReference type="Gene3D" id="1.20.1740.10">
    <property type="entry name" value="Amino acid/polyamine transporter I"/>
    <property type="match status" value="1"/>
</dbReference>
<dbReference type="STRING" id="1784.VC42_03415"/>